<feature type="domain" description="Restriction endonuclease type II DpnII-like" evidence="1">
    <location>
        <begin position="7"/>
        <end position="154"/>
    </location>
</feature>
<proteinExistence type="predicted"/>
<organism evidence="3">
    <name type="scientific">Campylobacter hepaticus</name>
    <dbReference type="NCBI Taxonomy" id="1813019"/>
    <lineage>
        <taxon>Bacteria</taxon>
        <taxon>Pseudomonadati</taxon>
        <taxon>Campylobacterota</taxon>
        <taxon>Epsilonproteobacteria</taxon>
        <taxon>Campylobacterales</taxon>
        <taxon>Campylobacteraceae</taxon>
        <taxon>Campylobacter</taxon>
    </lineage>
</organism>
<protein>
    <submittedName>
        <fullName evidence="3">Type II restriction endonuclease</fullName>
    </submittedName>
</protein>
<evidence type="ECO:0000313" key="2">
    <source>
        <dbReference type="EMBL" id="AXP09343.1"/>
    </source>
</evidence>
<dbReference type="OrthoDB" id="9771872at2"/>
<dbReference type="GO" id="GO:0009307">
    <property type="term" value="P:DNA restriction-modification system"/>
    <property type="evidence" value="ECO:0007669"/>
    <property type="project" value="InterPro"/>
</dbReference>
<reference evidence="2 4" key="1">
    <citation type="submission" date="2018-08" db="EMBL/GenBank/DDBJ databases">
        <title>Survival mechanisms of Campylobacter hepaticus identified by genomic analysis and comparative transcriptomic analysis of in vivo and in vitro derived bacteria.</title>
        <authorList>
            <person name="Van T.T.H."/>
            <person name="Moore R.J."/>
        </authorList>
    </citation>
    <scope>NUCLEOTIDE SEQUENCE [LARGE SCALE GENOMIC DNA]</scope>
    <source>
        <strain evidence="2 4">HV10</strain>
    </source>
</reference>
<dbReference type="Pfam" id="PF04556">
    <property type="entry name" value="DpnII"/>
    <property type="match status" value="1"/>
</dbReference>
<dbReference type="EMBL" id="CP031611">
    <property type="protein sequence ID" value="AXP09343.1"/>
    <property type="molecule type" value="Genomic_DNA"/>
</dbReference>
<keyword evidence="3" id="KW-0540">Nuclease</keyword>
<dbReference type="RefSeq" id="WP_066778964.1">
    <property type="nucleotide sequence ID" value="NZ_CBCSFE010000007.1"/>
</dbReference>
<keyword evidence="3" id="KW-0378">Hydrolase</keyword>
<evidence type="ECO:0000259" key="1">
    <source>
        <dbReference type="Pfam" id="PF04556"/>
    </source>
</evidence>
<name>A0A6A7JS74_9BACT</name>
<gene>
    <name evidence="2" type="ORF">A2J15_006720</name>
    <name evidence="3" type="ORF">GC022_03120</name>
</gene>
<dbReference type="Proteomes" id="UP000093205">
    <property type="component" value="Chromosome"/>
</dbReference>
<sequence length="161" mass="19109">MKNKLTFNGFIDKPQPTNTYLGFYIDWEKCLKNKDKIEMALNYLNLLLKAKKKQLQRKIKTLFKEYPKVFNILPLLITIKNAANNKLFNSQGQICVMSSCLKTPYKIYKFIHQSKLSKIFYNEKIKNLNDFAFGIEMELNTNARKNYRGDNFEKENQFINN</sequence>
<accession>A0A6A7JS74</accession>
<dbReference type="GeneID" id="44005219"/>
<reference evidence="3" key="2">
    <citation type="journal article" date="2019" name="Front. Microbiol.">
        <title>Campylobacter hepaticus, the cause of Spotty Liver Disease in chickens: Transmission and routes of infection.</title>
        <authorList>
            <person name="Van T.H."/>
            <person name="Moore R.J."/>
            <person name="Phung C."/>
        </authorList>
    </citation>
    <scope>NUCLEOTIDE SEQUENCE</scope>
    <source>
        <strain evidence="3">QLD_2/QLD</strain>
    </source>
</reference>
<evidence type="ECO:0000313" key="3">
    <source>
        <dbReference type="EMBL" id="MPV91180.1"/>
    </source>
</evidence>
<keyword evidence="4" id="KW-1185">Reference proteome</keyword>
<dbReference type="KEGG" id="chw:A2J15_006720"/>
<dbReference type="GO" id="GO:0009036">
    <property type="term" value="F:type II site-specific deoxyribonuclease activity"/>
    <property type="evidence" value="ECO:0007669"/>
    <property type="project" value="InterPro"/>
</dbReference>
<evidence type="ECO:0000313" key="4">
    <source>
        <dbReference type="Proteomes" id="UP000093205"/>
    </source>
</evidence>
<dbReference type="InterPro" id="IPR007637">
    <property type="entry name" value="Restrct_endonuc_II_DpnII-like"/>
</dbReference>
<dbReference type="GO" id="GO:0003677">
    <property type="term" value="F:DNA binding"/>
    <property type="evidence" value="ECO:0007669"/>
    <property type="project" value="InterPro"/>
</dbReference>
<dbReference type="AlphaFoldDB" id="A0A6A7JS74"/>
<dbReference type="EMBL" id="WHMJ01000006">
    <property type="protein sequence ID" value="MPV91180.1"/>
    <property type="molecule type" value="Genomic_DNA"/>
</dbReference>
<keyword evidence="3" id="KW-0255">Endonuclease</keyword>